<comment type="caution">
    <text evidence="1">The sequence shown here is derived from an EMBL/GenBank/DDBJ whole genome shotgun (WGS) entry which is preliminary data.</text>
</comment>
<protein>
    <submittedName>
        <fullName evidence="1">Uncharacterized protein</fullName>
    </submittedName>
</protein>
<dbReference type="Proteomes" id="UP001595752">
    <property type="component" value="Unassembled WGS sequence"/>
</dbReference>
<accession>A0ABV8B1K0</accession>
<gene>
    <name evidence="1" type="ORF">ACFOU2_12005</name>
</gene>
<name>A0ABV8B1K0_9BACI</name>
<proteinExistence type="predicted"/>
<reference evidence="2" key="1">
    <citation type="journal article" date="2019" name="Int. J. Syst. Evol. Microbiol.">
        <title>The Global Catalogue of Microorganisms (GCM) 10K type strain sequencing project: providing services to taxonomists for standard genome sequencing and annotation.</title>
        <authorList>
            <consortium name="The Broad Institute Genomics Platform"/>
            <consortium name="The Broad Institute Genome Sequencing Center for Infectious Disease"/>
            <person name="Wu L."/>
            <person name="Ma J."/>
        </authorList>
    </citation>
    <scope>NUCLEOTIDE SEQUENCE [LARGE SCALE GENOMIC DNA]</scope>
    <source>
        <strain evidence="2">CCUG 61889</strain>
    </source>
</reference>
<organism evidence="1 2">
    <name type="scientific">Bacillus songklensis</name>
    <dbReference type="NCBI Taxonomy" id="1069116"/>
    <lineage>
        <taxon>Bacteria</taxon>
        <taxon>Bacillati</taxon>
        <taxon>Bacillota</taxon>
        <taxon>Bacilli</taxon>
        <taxon>Bacillales</taxon>
        <taxon>Bacillaceae</taxon>
        <taxon>Bacillus</taxon>
    </lineage>
</organism>
<dbReference type="EMBL" id="JBHRZT010000052">
    <property type="protein sequence ID" value="MFC3884173.1"/>
    <property type="molecule type" value="Genomic_DNA"/>
</dbReference>
<keyword evidence="2" id="KW-1185">Reference proteome</keyword>
<dbReference type="Gene3D" id="3.50.50.60">
    <property type="entry name" value="FAD/NAD(P)-binding domain"/>
    <property type="match status" value="1"/>
</dbReference>
<evidence type="ECO:0000313" key="2">
    <source>
        <dbReference type="Proteomes" id="UP001595752"/>
    </source>
</evidence>
<dbReference type="RefSeq" id="WP_377915371.1">
    <property type="nucleotide sequence ID" value="NZ_JBHRZT010000052.1"/>
</dbReference>
<evidence type="ECO:0000313" key="1">
    <source>
        <dbReference type="EMBL" id="MFC3884173.1"/>
    </source>
</evidence>
<dbReference type="InterPro" id="IPR036188">
    <property type="entry name" value="FAD/NAD-bd_sf"/>
</dbReference>
<sequence>MYDMIIIGVGSAGGSAAILAARAKKKTIFSLYKQKGEEITIRSSVIVGTDGSQRYDRP</sequence>